<organism evidence="2 3">
    <name type="scientific">Dokdonella fugitiva</name>
    <dbReference type="NCBI Taxonomy" id="328517"/>
    <lineage>
        <taxon>Bacteria</taxon>
        <taxon>Pseudomonadati</taxon>
        <taxon>Pseudomonadota</taxon>
        <taxon>Gammaproteobacteria</taxon>
        <taxon>Lysobacterales</taxon>
        <taxon>Rhodanobacteraceae</taxon>
        <taxon>Dokdonella</taxon>
    </lineage>
</organism>
<protein>
    <submittedName>
        <fullName evidence="2">Uncharacterized protein</fullName>
    </submittedName>
</protein>
<evidence type="ECO:0000313" key="2">
    <source>
        <dbReference type="EMBL" id="MBA8886110.1"/>
    </source>
</evidence>
<dbReference type="RefSeq" id="WP_182529220.1">
    <property type="nucleotide sequence ID" value="NZ_JACGXL010000001.1"/>
</dbReference>
<dbReference type="EMBL" id="JACGXL010000001">
    <property type="protein sequence ID" value="MBA8886110.1"/>
    <property type="molecule type" value="Genomic_DNA"/>
</dbReference>
<evidence type="ECO:0000313" key="3">
    <source>
        <dbReference type="Proteomes" id="UP000550401"/>
    </source>
</evidence>
<keyword evidence="3" id="KW-1185">Reference proteome</keyword>
<comment type="caution">
    <text evidence="2">The sequence shown here is derived from an EMBL/GenBank/DDBJ whole genome shotgun (WGS) entry which is preliminary data.</text>
</comment>
<dbReference type="Proteomes" id="UP000550401">
    <property type="component" value="Unassembled WGS sequence"/>
</dbReference>
<evidence type="ECO:0000256" key="1">
    <source>
        <dbReference type="SAM" id="Coils"/>
    </source>
</evidence>
<accession>A0A839EYX2</accession>
<proteinExistence type="predicted"/>
<keyword evidence="1" id="KW-0175">Coiled coil</keyword>
<dbReference type="AlphaFoldDB" id="A0A839EYX2"/>
<gene>
    <name evidence="2" type="ORF">FHW12_000301</name>
</gene>
<feature type="coiled-coil region" evidence="1">
    <location>
        <begin position="4"/>
        <end position="31"/>
    </location>
</feature>
<sequence>MKRKAITQREAHALRKRVRELEDVLEGQRNAWVREWVGGTHVASFETAQADDRFAAIHTARRLGHAVVLVSNSYRVFNAYAIQLQGKPE</sequence>
<reference evidence="2 3" key="1">
    <citation type="submission" date="2020-07" db="EMBL/GenBank/DDBJ databases">
        <title>Genomic Encyclopedia of Type Strains, Phase IV (KMG-V): Genome sequencing to study the core and pangenomes of soil and plant-associated prokaryotes.</title>
        <authorList>
            <person name="Whitman W."/>
        </authorList>
    </citation>
    <scope>NUCLEOTIDE SEQUENCE [LARGE SCALE GENOMIC DNA]</scope>
    <source>
        <strain evidence="2 3">RH2WT43</strain>
    </source>
</reference>
<name>A0A839EYX2_9GAMM</name>